<organism evidence="1 2">
    <name type="scientific">Daphnia magna</name>
    <dbReference type="NCBI Taxonomy" id="35525"/>
    <lineage>
        <taxon>Eukaryota</taxon>
        <taxon>Metazoa</taxon>
        <taxon>Ecdysozoa</taxon>
        <taxon>Arthropoda</taxon>
        <taxon>Crustacea</taxon>
        <taxon>Branchiopoda</taxon>
        <taxon>Diplostraca</taxon>
        <taxon>Cladocera</taxon>
        <taxon>Anomopoda</taxon>
        <taxon>Daphniidae</taxon>
        <taxon>Daphnia</taxon>
    </lineage>
</organism>
<protein>
    <submittedName>
        <fullName evidence="1">Uncharacterized protein</fullName>
    </submittedName>
</protein>
<sequence>MKSQVAQVVVAKAMQKLSPEKHNGVARPTQFGQPKLENKGEVLASRTTAGYKCTVLVCKT</sequence>
<name>A0ABR0B7D7_9CRUS</name>
<proteinExistence type="predicted"/>
<dbReference type="Proteomes" id="UP001234178">
    <property type="component" value="Unassembled WGS sequence"/>
</dbReference>
<keyword evidence="2" id="KW-1185">Reference proteome</keyword>
<reference evidence="1 2" key="1">
    <citation type="journal article" date="2023" name="Nucleic Acids Res.">
        <title>The hologenome of Daphnia magna reveals possible DNA methylation and microbiome-mediated evolution of the host genome.</title>
        <authorList>
            <person name="Chaturvedi A."/>
            <person name="Li X."/>
            <person name="Dhandapani V."/>
            <person name="Marshall H."/>
            <person name="Kissane S."/>
            <person name="Cuenca-Cambronero M."/>
            <person name="Asole G."/>
            <person name="Calvet F."/>
            <person name="Ruiz-Romero M."/>
            <person name="Marangio P."/>
            <person name="Guigo R."/>
            <person name="Rago D."/>
            <person name="Mirbahai L."/>
            <person name="Eastwood N."/>
            <person name="Colbourne J.K."/>
            <person name="Zhou J."/>
            <person name="Mallon E."/>
            <person name="Orsini L."/>
        </authorList>
    </citation>
    <scope>NUCLEOTIDE SEQUENCE [LARGE SCALE GENOMIC DNA]</scope>
    <source>
        <strain evidence="1">LRV0_1</strain>
    </source>
</reference>
<dbReference type="EMBL" id="JAOYFB010000040">
    <property type="protein sequence ID" value="KAK4037600.1"/>
    <property type="molecule type" value="Genomic_DNA"/>
</dbReference>
<gene>
    <name evidence="1" type="ORF">OUZ56_029631</name>
</gene>
<evidence type="ECO:0000313" key="2">
    <source>
        <dbReference type="Proteomes" id="UP001234178"/>
    </source>
</evidence>
<comment type="caution">
    <text evidence="1">The sequence shown here is derived from an EMBL/GenBank/DDBJ whole genome shotgun (WGS) entry which is preliminary data.</text>
</comment>
<accession>A0ABR0B7D7</accession>
<evidence type="ECO:0000313" key="1">
    <source>
        <dbReference type="EMBL" id="KAK4037600.1"/>
    </source>
</evidence>